<dbReference type="AlphaFoldDB" id="A0A1I7WTW6"/>
<feature type="compositionally biased region" description="Basic and acidic residues" evidence="1">
    <location>
        <begin position="239"/>
        <end position="260"/>
    </location>
</feature>
<feature type="compositionally biased region" description="Basic and acidic residues" evidence="1">
    <location>
        <begin position="368"/>
        <end position="379"/>
    </location>
</feature>
<feature type="region of interest" description="Disordered" evidence="1">
    <location>
        <begin position="90"/>
        <end position="210"/>
    </location>
</feature>
<dbReference type="InterPro" id="IPR031937">
    <property type="entry name" value="PNISR"/>
</dbReference>
<evidence type="ECO:0000313" key="2">
    <source>
        <dbReference type="Proteomes" id="UP000095283"/>
    </source>
</evidence>
<proteinExistence type="predicted"/>
<organism evidence="2 3">
    <name type="scientific">Heterorhabditis bacteriophora</name>
    <name type="common">Entomopathogenic nematode worm</name>
    <dbReference type="NCBI Taxonomy" id="37862"/>
    <lineage>
        <taxon>Eukaryota</taxon>
        <taxon>Metazoa</taxon>
        <taxon>Ecdysozoa</taxon>
        <taxon>Nematoda</taxon>
        <taxon>Chromadorea</taxon>
        <taxon>Rhabditida</taxon>
        <taxon>Rhabditina</taxon>
        <taxon>Rhabditomorpha</taxon>
        <taxon>Strongyloidea</taxon>
        <taxon>Heterorhabditidae</taxon>
        <taxon>Heterorhabditis</taxon>
    </lineage>
</organism>
<dbReference type="Proteomes" id="UP000095283">
    <property type="component" value="Unplaced"/>
</dbReference>
<dbReference type="Pfam" id="PF15996">
    <property type="entry name" value="PNISR"/>
    <property type="match status" value="1"/>
</dbReference>
<evidence type="ECO:0000313" key="3">
    <source>
        <dbReference type="WBParaSite" id="Hba_08566"/>
    </source>
</evidence>
<feature type="compositionally biased region" description="Pro residues" evidence="1">
    <location>
        <begin position="174"/>
        <end position="205"/>
    </location>
</feature>
<accession>A0A1I7WTW6</accession>
<dbReference type="WBParaSite" id="Hba_08566">
    <property type="protein sequence ID" value="Hba_08566"/>
    <property type="gene ID" value="Hba_08566"/>
</dbReference>
<dbReference type="PANTHER" id="PTHR31518">
    <property type="entry name" value="ARGININE/SERINE-RICH PROTEIN PNISR"/>
    <property type="match status" value="1"/>
</dbReference>
<name>A0A1I7WTW6_HETBA</name>
<sequence>MDPWSGYQSMPTDQVNWAEVAQQWMAMKAAQDDHHSGNGYDDLGRSHQYRQENGKLLLICYALISLTLHFMKTTGSTEVWSSGPNRPIFPSANHASNDTRSDGYRGQWSDAHGSAGGPPPPPPPHPHMGVPVGTMGDFGGSSFASTPRQPPSQFYREADATTGPDLMTARWGGPPGPGTGWIPPPPFFPPPFTTDPMMMPPPPPSGHGLKPNTAPFFNMDANARKKLPAWIQEGLEKAEREKLKQQEKEERIRRAEEEKAKRRALAGKGRFDSSSDEEDNNADDERSKSRPSWEREDDGDPIFIMVAVKYMMMTLLMEATDEAMRRALEECLREAKPEAEPKLLAKSSALAALSSLGGGDESDDETEDGRGDAERDRKSGSPASDGSDDSTAFKAPFGIPRKFSKPDPSSLSEETNGEKTKSSCEFIVYMHLLLNLAKSKDDDDDDEKVYF</sequence>
<evidence type="ECO:0000256" key="1">
    <source>
        <dbReference type="SAM" id="MobiDB-lite"/>
    </source>
</evidence>
<feature type="compositionally biased region" description="Basic and acidic residues" evidence="1">
    <location>
        <begin position="283"/>
        <end position="294"/>
    </location>
</feature>
<feature type="region of interest" description="Disordered" evidence="1">
    <location>
        <begin position="239"/>
        <end position="297"/>
    </location>
</feature>
<reference evidence="3" key="1">
    <citation type="submission" date="2016-11" db="UniProtKB">
        <authorList>
            <consortium name="WormBaseParasite"/>
        </authorList>
    </citation>
    <scope>IDENTIFICATION</scope>
</reference>
<feature type="region of interest" description="Disordered" evidence="1">
    <location>
        <begin position="354"/>
        <end position="420"/>
    </location>
</feature>
<feature type="compositionally biased region" description="Pro residues" evidence="1">
    <location>
        <begin position="117"/>
        <end position="126"/>
    </location>
</feature>
<keyword evidence="2" id="KW-1185">Reference proteome</keyword>
<protein>
    <submittedName>
        <fullName evidence="3">Arginine/serine-rich protein PNISR</fullName>
    </submittedName>
</protein>